<feature type="binding site" evidence="7">
    <location>
        <position position="121"/>
    </location>
    <ligand>
        <name>Zn(2+)</name>
        <dbReference type="ChEBI" id="CHEBI:29105"/>
    </ligand>
</feature>
<evidence type="ECO:0000256" key="3">
    <source>
        <dbReference type="ARBA" id="ARBA00022833"/>
    </source>
</evidence>
<evidence type="ECO:0000256" key="2">
    <source>
        <dbReference type="ARBA" id="ARBA00022491"/>
    </source>
</evidence>
<keyword evidence="5" id="KW-0238">DNA-binding</keyword>
<organism evidence="8 9">
    <name type="scientific">Caenispirillum bisanense</name>
    <dbReference type="NCBI Taxonomy" id="414052"/>
    <lineage>
        <taxon>Bacteria</taxon>
        <taxon>Pseudomonadati</taxon>
        <taxon>Pseudomonadota</taxon>
        <taxon>Alphaproteobacteria</taxon>
        <taxon>Rhodospirillales</taxon>
        <taxon>Novispirillaceae</taxon>
        <taxon>Caenispirillum</taxon>
    </lineage>
</organism>
<keyword evidence="4" id="KW-0805">Transcription regulation</keyword>
<gene>
    <name evidence="8" type="ORF">SAMN05421508_106238</name>
</gene>
<keyword evidence="2" id="KW-0678">Repressor</keyword>
<name>A0A286GPG7_9PROT</name>
<feature type="binding site" evidence="7">
    <location>
        <position position="158"/>
    </location>
    <ligand>
        <name>Zn(2+)</name>
        <dbReference type="ChEBI" id="CHEBI:29105"/>
    </ligand>
</feature>
<dbReference type="GO" id="GO:0003700">
    <property type="term" value="F:DNA-binding transcription factor activity"/>
    <property type="evidence" value="ECO:0007669"/>
    <property type="project" value="InterPro"/>
</dbReference>
<feature type="binding site" evidence="7">
    <location>
        <position position="118"/>
    </location>
    <ligand>
        <name>Zn(2+)</name>
        <dbReference type="ChEBI" id="CHEBI:29105"/>
    </ligand>
</feature>
<keyword evidence="7" id="KW-0479">Metal-binding</keyword>
<dbReference type="InterPro" id="IPR036390">
    <property type="entry name" value="WH_DNA-bd_sf"/>
</dbReference>
<reference evidence="9" key="1">
    <citation type="submission" date="2017-09" db="EMBL/GenBank/DDBJ databases">
        <authorList>
            <person name="Varghese N."/>
            <person name="Submissions S."/>
        </authorList>
    </citation>
    <scope>NUCLEOTIDE SEQUENCE [LARGE SCALE GENOMIC DNA]</scope>
    <source>
        <strain evidence="9">USBA 140</strain>
    </source>
</reference>
<dbReference type="Pfam" id="PF01475">
    <property type="entry name" value="FUR"/>
    <property type="match status" value="1"/>
</dbReference>
<keyword evidence="9" id="KW-1185">Reference proteome</keyword>
<proteinExistence type="inferred from homology"/>
<evidence type="ECO:0000256" key="6">
    <source>
        <dbReference type="ARBA" id="ARBA00023163"/>
    </source>
</evidence>
<evidence type="ECO:0000313" key="8">
    <source>
        <dbReference type="EMBL" id="SOD97076.1"/>
    </source>
</evidence>
<dbReference type="CDD" id="cd07153">
    <property type="entry name" value="Fur_like"/>
    <property type="match status" value="1"/>
</dbReference>
<dbReference type="AlphaFoldDB" id="A0A286GPG7"/>
<evidence type="ECO:0000256" key="4">
    <source>
        <dbReference type="ARBA" id="ARBA00023015"/>
    </source>
</evidence>
<keyword evidence="6" id="KW-0804">Transcription</keyword>
<dbReference type="PANTHER" id="PTHR33202:SF6">
    <property type="entry name" value="ZINC UPTAKE REGULATION PROTEIN"/>
    <property type="match status" value="1"/>
</dbReference>
<evidence type="ECO:0000256" key="1">
    <source>
        <dbReference type="ARBA" id="ARBA00007957"/>
    </source>
</evidence>
<dbReference type="InterPro" id="IPR002481">
    <property type="entry name" value="FUR"/>
</dbReference>
<sequence length="171" mass="18372">MTAAPHAFPAPDHDHAACVAAGLAQAEELCRARGARLTDVRRRVLELLLTEGHRAVGAYDLLDRLNAGATGKKAAPPAVYRALDFLVEQGLVHRIASLNAFVGCVRPRDDHRAQFLICRRCGAVAELTGERLTQDLAEAAARAGFTMLSAVVEAEGLCPLCRDLPPEEEPE</sequence>
<comment type="cofactor">
    <cofactor evidence="7">
        <name>Zn(2+)</name>
        <dbReference type="ChEBI" id="CHEBI:29105"/>
    </cofactor>
    <text evidence="7">Binds 1 zinc ion per subunit.</text>
</comment>
<evidence type="ECO:0000256" key="7">
    <source>
        <dbReference type="PIRSR" id="PIRSR602481-1"/>
    </source>
</evidence>
<keyword evidence="3 7" id="KW-0862">Zinc</keyword>
<dbReference type="SUPFAM" id="SSF46785">
    <property type="entry name" value="Winged helix' DNA-binding domain"/>
    <property type="match status" value="1"/>
</dbReference>
<dbReference type="InterPro" id="IPR036388">
    <property type="entry name" value="WH-like_DNA-bd_sf"/>
</dbReference>
<dbReference type="OrthoDB" id="9801127at2"/>
<dbReference type="RefSeq" id="WP_097279994.1">
    <property type="nucleotide sequence ID" value="NZ_OCNJ01000006.1"/>
</dbReference>
<dbReference type="EMBL" id="OCNJ01000006">
    <property type="protein sequence ID" value="SOD97076.1"/>
    <property type="molecule type" value="Genomic_DNA"/>
</dbReference>
<dbReference type="Proteomes" id="UP000219621">
    <property type="component" value="Unassembled WGS sequence"/>
</dbReference>
<protein>
    <submittedName>
        <fullName evidence="8">Fur family transcriptional regulator, zinc uptake regulator</fullName>
    </submittedName>
</protein>
<dbReference type="Gene3D" id="3.30.1490.190">
    <property type="match status" value="1"/>
</dbReference>
<dbReference type="GO" id="GO:1900376">
    <property type="term" value="P:regulation of secondary metabolite biosynthetic process"/>
    <property type="evidence" value="ECO:0007669"/>
    <property type="project" value="TreeGrafter"/>
</dbReference>
<evidence type="ECO:0000256" key="5">
    <source>
        <dbReference type="ARBA" id="ARBA00023125"/>
    </source>
</evidence>
<dbReference type="Gene3D" id="1.10.10.10">
    <property type="entry name" value="Winged helix-like DNA-binding domain superfamily/Winged helix DNA-binding domain"/>
    <property type="match status" value="1"/>
</dbReference>
<dbReference type="GO" id="GO:0000976">
    <property type="term" value="F:transcription cis-regulatory region binding"/>
    <property type="evidence" value="ECO:0007669"/>
    <property type="project" value="TreeGrafter"/>
</dbReference>
<accession>A0A286GPG7</accession>
<evidence type="ECO:0000313" key="9">
    <source>
        <dbReference type="Proteomes" id="UP000219621"/>
    </source>
</evidence>
<comment type="similarity">
    <text evidence="1">Belongs to the Fur family.</text>
</comment>
<dbReference type="PANTHER" id="PTHR33202">
    <property type="entry name" value="ZINC UPTAKE REGULATION PROTEIN"/>
    <property type="match status" value="1"/>
</dbReference>
<dbReference type="GO" id="GO:0005829">
    <property type="term" value="C:cytosol"/>
    <property type="evidence" value="ECO:0007669"/>
    <property type="project" value="TreeGrafter"/>
</dbReference>
<dbReference type="GO" id="GO:0045892">
    <property type="term" value="P:negative regulation of DNA-templated transcription"/>
    <property type="evidence" value="ECO:0007669"/>
    <property type="project" value="TreeGrafter"/>
</dbReference>
<dbReference type="GO" id="GO:0008270">
    <property type="term" value="F:zinc ion binding"/>
    <property type="evidence" value="ECO:0007669"/>
    <property type="project" value="TreeGrafter"/>
</dbReference>
<feature type="binding site" evidence="7">
    <location>
        <position position="161"/>
    </location>
    <ligand>
        <name>Zn(2+)</name>
        <dbReference type="ChEBI" id="CHEBI:29105"/>
    </ligand>
</feature>
<dbReference type="InterPro" id="IPR043135">
    <property type="entry name" value="Fur_C"/>
</dbReference>